<name>A0A0F7L6J6_9VIRU</name>
<protein>
    <submittedName>
        <fullName evidence="1">Uncharacterized protein</fullName>
    </submittedName>
</protein>
<accession>A0A0F7L6J6</accession>
<sequence length="83" mass="10165">MNKQNTLFKDFENEIEKEWHDMPEFKHDDKRAYHSIIVNFECKDDFDKFRELISKSITKKTKSIYYPQSKLDKSSKYIYTDES</sequence>
<reference evidence="1" key="2">
    <citation type="submission" date="2015-03" db="EMBL/GenBank/DDBJ databases">
        <authorList>
            <person name="Chow C.-E.T."/>
            <person name="Winget D.M."/>
            <person name="White R.A.III."/>
            <person name="Hallam S.J."/>
            <person name="Suttle C.A."/>
        </authorList>
    </citation>
    <scope>NUCLEOTIDE SEQUENCE</scope>
    <source>
        <strain evidence="1">H4084948</strain>
    </source>
</reference>
<evidence type="ECO:0000313" key="1">
    <source>
        <dbReference type="EMBL" id="AKH47500.1"/>
    </source>
</evidence>
<dbReference type="EMBL" id="KR029595">
    <property type="protein sequence ID" value="AKH47500.1"/>
    <property type="molecule type" value="Genomic_DNA"/>
</dbReference>
<proteinExistence type="predicted"/>
<organism evidence="1">
    <name type="scientific">uncultured marine virus</name>
    <dbReference type="NCBI Taxonomy" id="186617"/>
    <lineage>
        <taxon>Viruses</taxon>
        <taxon>environmental samples</taxon>
    </lineage>
</organism>
<reference evidence="1" key="1">
    <citation type="journal article" date="2015" name="Front. Microbiol.">
        <title>Combining genomic sequencing methods to explore viral diversity and reveal potential virus-host interactions.</title>
        <authorList>
            <person name="Chow C.E."/>
            <person name="Winget D.M."/>
            <person name="White R.A.III."/>
            <person name="Hallam S.J."/>
            <person name="Suttle C.A."/>
        </authorList>
    </citation>
    <scope>NUCLEOTIDE SEQUENCE</scope>
    <source>
        <strain evidence="1">H4084948</strain>
    </source>
</reference>